<evidence type="ECO:0000256" key="1">
    <source>
        <dbReference type="ARBA" id="ARBA00023125"/>
    </source>
</evidence>
<evidence type="ECO:0000256" key="3">
    <source>
        <dbReference type="PROSITE-ProRule" id="PRU01091"/>
    </source>
</evidence>
<dbReference type="Pfam" id="PF00486">
    <property type="entry name" value="Trans_reg_C"/>
    <property type="match status" value="1"/>
</dbReference>
<dbReference type="Gene3D" id="6.10.250.690">
    <property type="match status" value="1"/>
</dbReference>
<dbReference type="Pfam" id="PF00072">
    <property type="entry name" value="Response_reg"/>
    <property type="match status" value="1"/>
</dbReference>
<dbReference type="InterPro" id="IPR036388">
    <property type="entry name" value="WH-like_DNA-bd_sf"/>
</dbReference>
<dbReference type="InterPro" id="IPR001789">
    <property type="entry name" value="Sig_transdc_resp-reg_receiver"/>
</dbReference>
<dbReference type="SMART" id="SM00448">
    <property type="entry name" value="REC"/>
    <property type="match status" value="1"/>
</dbReference>
<feature type="domain" description="Response regulatory" evidence="4">
    <location>
        <begin position="2"/>
        <end position="116"/>
    </location>
</feature>
<dbReference type="InterPro" id="IPR011006">
    <property type="entry name" value="CheY-like_superfamily"/>
</dbReference>
<dbReference type="InterPro" id="IPR039420">
    <property type="entry name" value="WalR-like"/>
</dbReference>
<evidence type="ECO:0000259" key="5">
    <source>
        <dbReference type="PROSITE" id="PS51755"/>
    </source>
</evidence>
<keyword evidence="1 3" id="KW-0238">DNA-binding</keyword>
<name>A0ABU0JJ29_9HYPH</name>
<dbReference type="EMBL" id="JAUSVX010000021">
    <property type="protein sequence ID" value="MDQ0474292.1"/>
    <property type="molecule type" value="Genomic_DNA"/>
</dbReference>
<dbReference type="Gene3D" id="1.10.10.10">
    <property type="entry name" value="Winged helix-like DNA-binding domain superfamily/Winged helix DNA-binding domain"/>
    <property type="match status" value="1"/>
</dbReference>
<feature type="domain" description="OmpR/PhoB-type" evidence="5">
    <location>
        <begin position="124"/>
        <end position="222"/>
    </location>
</feature>
<reference evidence="6 7" key="1">
    <citation type="submission" date="2023-07" db="EMBL/GenBank/DDBJ databases">
        <title>Genomic Encyclopedia of Type Strains, Phase IV (KMG-IV): sequencing the most valuable type-strain genomes for metagenomic binning, comparative biology and taxonomic classification.</title>
        <authorList>
            <person name="Goeker M."/>
        </authorList>
    </citation>
    <scope>NUCLEOTIDE SEQUENCE [LARGE SCALE GENOMIC DNA]</scope>
    <source>
        <strain evidence="6 7">DSM 19619</strain>
    </source>
</reference>
<accession>A0ABU0JJ29</accession>
<sequence length="227" mass="24442">MRLLIVEDSARLRELLTDRVHDAGWRVDCVDTAAGTLAAARAVTYDLALVDLGLPDGDGLILIRDLRRGGFAAPILVITARGSIGDRVAALDGGADDYLVKPFNHVELLARCRALLRRRPSHVGEVVELGGLAFDLATGTVSAAGQPLPMAPRERSVLELLVRNAGRVVTKQSIETALSEIGEEISTNAVELAVSRLRRRLQPFALDAAIETVRGIGYLLRRTQSHG</sequence>
<gene>
    <name evidence="6" type="ORF">QO011_007332</name>
</gene>
<evidence type="ECO:0000259" key="4">
    <source>
        <dbReference type="PROSITE" id="PS50110"/>
    </source>
</evidence>
<organism evidence="6 7">
    <name type="scientific">Labrys wisconsinensis</name>
    <dbReference type="NCBI Taxonomy" id="425677"/>
    <lineage>
        <taxon>Bacteria</taxon>
        <taxon>Pseudomonadati</taxon>
        <taxon>Pseudomonadota</taxon>
        <taxon>Alphaproteobacteria</taxon>
        <taxon>Hyphomicrobiales</taxon>
        <taxon>Xanthobacteraceae</taxon>
        <taxon>Labrys</taxon>
    </lineage>
</organism>
<dbReference type="PROSITE" id="PS50110">
    <property type="entry name" value="RESPONSE_REGULATORY"/>
    <property type="match status" value="1"/>
</dbReference>
<dbReference type="PANTHER" id="PTHR48111:SF36">
    <property type="entry name" value="TRANSCRIPTIONAL REGULATORY PROTEIN CUTR"/>
    <property type="match status" value="1"/>
</dbReference>
<dbReference type="PROSITE" id="PS51755">
    <property type="entry name" value="OMPR_PHOB"/>
    <property type="match status" value="1"/>
</dbReference>
<feature type="DNA-binding region" description="OmpR/PhoB-type" evidence="3">
    <location>
        <begin position="124"/>
        <end position="222"/>
    </location>
</feature>
<evidence type="ECO:0000256" key="2">
    <source>
        <dbReference type="PROSITE-ProRule" id="PRU00169"/>
    </source>
</evidence>
<dbReference type="Gene3D" id="3.40.50.2300">
    <property type="match status" value="1"/>
</dbReference>
<dbReference type="CDD" id="cd00383">
    <property type="entry name" value="trans_reg_C"/>
    <property type="match status" value="1"/>
</dbReference>
<protein>
    <submittedName>
        <fullName evidence="6">Two-component system response regulator TctD</fullName>
    </submittedName>
</protein>
<evidence type="ECO:0000313" key="6">
    <source>
        <dbReference type="EMBL" id="MDQ0474292.1"/>
    </source>
</evidence>
<feature type="modified residue" description="4-aspartylphosphate" evidence="2">
    <location>
        <position position="51"/>
    </location>
</feature>
<keyword evidence="2" id="KW-0597">Phosphoprotein</keyword>
<dbReference type="SMART" id="SM00862">
    <property type="entry name" value="Trans_reg_C"/>
    <property type="match status" value="1"/>
</dbReference>
<proteinExistence type="predicted"/>
<keyword evidence="7" id="KW-1185">Reference proteome</keyword>
<dbReference type="InterPro" id="IPR001867">
    <property type="entry name" value="OmpR/PhoB-type_DNA-bd"/>
</dbReference>
<dbReference type="PANTHER" id="PTHR48111">
    <property type="entry name" value="REGULATOR OF RPOS"/>
    <property type="match status" value="1"/>
</dbReference>
<dbReference type="SUPFAM" id="SSF52172">
    <property type="entry name" value="CheY-like"/>
    <property type="match status" value="1"/>
</dbReference>
<dbReference type="Proteomes" id="UP001242480">
    <property type="component" value="Unassembled WGS sequence"/>
</dbReference>
<evidence type="ECO:0000313" key="7">
    <source>
        <dbReference type="Proteomes" id="UP001242480"/>
    </source>
</evidence>
<dbReference type="RefSeq" id="WP_307283671.1">
    <property type="nucleotide sequence ID" value="NZ_JAUSVX010000021.1"/>
</dbReference>
<comment type="caution">
    <text evidence="6">The sequence shown here is derived from an EMBL/GenBank/DDBJ whole genome shotgun (WGS) entry which is preliminary data.</text>
</comment>